<dbReference type="AlphaFoldDB" id="A0A383C082"/>
<dbReference type="EMBL" id="UINC01204724">
    <property type="protein sequence ID" value="SVE25584.1"/>
    <property type="molecule type" value="Genomic_DNA"/>
</dbReference>
<organism evidence="1">
    <name type="scientific">marine metagenome</name>
    <dbReference type="NCBI Taxonomy" id="408172"/>
    <lineage>
        <taxon>unclassified sequences</taxon>
        <taxon>metagenomes</taxon>
        <taxon>ecological metagenomes</taxon>
    </lineage>
</organism>
<proteinExistence type="predicted"/>
<dbReference type="PROSITE" id="PS51257">
    <property type="entry name" value="PROKAR_LIPOPROTEIN"/>
    <property type="match status" value="1"/>
</dbReference>
<gene>
    <name evidence="1" type="ORF">METZ01_LOCUS478438</name>
</gene>
<feature type="non-terminal residue" evidence="1">
    <location>
        <position position="166"/>
    </location>
</feature>
<reference evidence="1" key="1">
    <citation type="submission" date="2018-05" db="EMBL/GenBank/DDBJ databases">
        <authorList>
            <person name="Lanie J.A."/>
            <person name="Ng W.-L."/>
            <person name="Kazmierczak K.M."/>
            <person name="Andrzejewski T.M."/>
            <person name="Davidsen T.M."/>
            <person name="Wayne K.J."/>
            <person name="Tettelin H."/>
            <person name="Glass J.I."/>
            <person name="Rusch D."/>
            <person name="Podicherti R."/>
            <person name="Tsui H.-C.T."/>
            <person name="Winkler M.E."/>
        </authorList>
    </citation>
    <scope>NUCLEOTIDE SEQUENCE</scope>
</reference>
<protein>
    <submittedName>
        <fullName evidence="1">Uncharacterized protein</fullName>
    </submittedName>
</protein>
<evidence type="ECO:0000313" key="1">
    <source>
        <dbReference type="EMBL" id="SVE25584.1"/>
    </source>
</evidence>
<accession>A0A383C082</accession>
<name>A0A383C082_9ZZZZ</name>
<sequence>MSRKYSSLSLKLILAVAFLVAACSKESHTPPPLGPKTQELLRRIPETEPEWVFNAEDLSDDENLYFVGISKKFREERDAKSDARIDAGNQFVEYCGVETRVFNEFLSQSVGLSSEVVDSTETKTERSKMRSEAYFSRLKVQSTSTEIFKEVQSEKEVGRFYKIKVL</sequence>